<evidence type="ECO:0000256" key="1">
    <source>
        <dbReference type="SAM" id="Phobius"/>
    </source>
</evidence>
<keyword evidence="1" id="KW-0812">Transmembrane</keyword>
<dbReference type="AlphaFoldDB" id="A0A367M2Z3"/>
<comment type="caution">
    <text evidence="2">The sequence shown here is derived from an EMBL/GenBank/DDBJ whole genome shotgun (WGS) entry which is preliminary data.</text>
</comment>
<dbReference type="Proteomes" id="UP000253594">
    <property type="component" value="Unassembled WGS sequence"/>
</dbReference>
<name>A0A367M2Z3_PSEAI</name>
<keyword evidence="1" id="KW-1133">Transmembrane helix</keyword>
<dbReference type="EMBL" id="QORE01001228">
    <property type="protein sequence ID" value="RCI71794.1"/>
    <property type="molecule type" value="Genomic_DNA"/>
</dbReference>
<accession>A0A367M2Z3</accession>
<proteinExistence type="predicted"/>
<evidence type="ECO:0000313" key="3">
    <source>
        <dbReference type="Proteomes" id="UP000253594"/>
    </source>
</evidence>
<reference evidence="2 3" key="1">
    <citation type="submission" date="2018-07" db="EMBL/GenBank/DDBJ databases">
        <title>Mechanisms of high-level aminoglycoside resistance among Gram-negative pathogens in Brazil.</title>
        <authorList>
            <person name="Ballaben A.S."/>
            <person name="Darini A.L.C."/>
            <person name="Doi Y."/>
        </authorList>
    </citation>
    <scope>NUCLEOTIDE SEQUENCE [LARGE SCALE GENOMIC DNA]</scope>
    <source>
        <strain evidence="2 3">B2-305</strain>
    </source>
</reference>
<sequence length="125" mass="13918">MLIGALLVLTWVILLVRYPAKALPVSLAALAGLGLVAAWVIWQDNDESRHLQRQELRLSYAPERCPVDRPLAVELKNGSDRPLLELRWRIAAYRPGDSVNLADTSFDSPRSRAPNALLGGDRWHG</sequence>
<organism evidence="2 3">
    <name type="scientific">Pseudomonas aeruginosa</name>
    <dbReference type="NCBI Taxonomy" id="287"/>
    <lineage>
        <taxon>Bacteria</taxon>
        <taxon>Pseudomonadati</taxon>
        <taxon>Pseudomonadota</taxon>
        <taxon>Gammaproteobacteria</taxon>
        <taxon>Pseudomonadales</taxon>
        <taxon>Pseudomonadaceae</taxon>
        <taxon>Pseudomonas</taxon>
    </lineage>
</organism>
<protein>
    <submittedName>
        <fullName evidence="2">Multidrug transporter</fullName>
    </submittedName>
</protein>
<gene>
    <name evidence="2" type="ORF">DT376_27185</name>
</gene>
<feature type="non-terminal residue" evidence="2">
    <location>
        <position position="125"/>
    </location>
</feature>
<keyword evidence="1" id="KW-0472">Membrane</keyword>
<feature type="transmembrane region" description="Helical" evidence="1">
    <location>
        <begin position="25"/>
        <end position="42"/>
    </location>
</feature>
<evidence type="ECO:0000313" key="2">
    <source>
        <dbReference type="EMBL" id="RCI71794.1"/>
    </source>
</evidence>